<feature type="transmembrane region" description="Helical" evidence="3">
    <location>
        <begin position="191"/>
        <end position="215"/>
    </location>
</feature>
<proteinExistence type="predicted"/>
<evidence type="ECO:0000256" key="3">
    <source>
        <dbReference type="SAM" id="Phobius"/>
    </source>
</evidence>
<evidence type="ECO:0000256" key="1">
    <source>
        <dbReference type="ARBA" id="ARBA00004555"/>
    </source>
</evidence>
<accession>A0A931I9F9</accession>
<comment type="caution">
    <text evidence="4">The sequence shown here is derived from an EMBL/GenBank/DDBJ whole genome shotgun (WGS) entry which is preliminary data.</text>
</comment>
<evidence type="ECO:0000256" key="2">
    <source>
        <dbReference type="ARBA" id="ARBA00023034"/>
    </source>
</evidence>
<name>A0A931I9F9_9NOCA</name>
<keyword evidence="3" id="KW-0812">Transmembrane</keyword>
<organism evidence="4 5">
    <name type="scientific">Nocardia bovistercoris</name>
    <dbReference type="NCBI Taxonomy" id="2785916"/>
    <lineage>
        <taxon>Bacteria</taxon>
        <taxon>Bacillati</taxon>
        <taxon>Actinomycetota</taxon>
        <taxon>Actinomycetes</taxon>
        <taxon>Mycobacteriales</taxon>
        <taxon>Nocardiaceae</taxon>
        <taxon>Nocardia</taxon>
    </lineage>
</organism>
<keyword evidence="3" id="KW-0472">Membrane</keyword>
<sequence>MELSVAQMQQIAEDLVDKVGELSGMPDKIQVAFNDAAKMPYVRYVLRIDDEIMELGKKFANAVRELWNKFVESLKGIAAPAFFISTSYDWLDVAGQANKMAGGLEDTAVKVDGYWQGAAAKAYADAITPQKTAVARIGTVANACRTAMLTIGGAGVAFYASLLGVVLSLVIEATMEVAAAGSGIGAIPAGVAGLVTTAKFATMVVTAITGMVAILNSEITQAQALQVELDNPQGFPSGHWPTSNSGGYSDATVTDADADWSVKTA</sequence>
<keyword evidence="3" id="KW-1133">Transmembrane helix</keyword>
<dbReference type="EMBL" id="JADMLG010000003">
    <property type="protein sequence ID" value="MBH0776786.1"/>
    <property type="molecule type" value="Genomic_DNA"/>
</dbReference>
<keyword evidence="5" id="KW-1185">Reference proteome</keyword>
<keyword evidence="2" id="KW-0333">Golgi apparatus</keyword>
<evidence type="ECO:0000313" key="5">
    <source>
        <dbReference type="Proteomes" id="UP000655751"/>
    </source>
</evidence>
<dbReference type="Proteomes" id="UP000655751">
    <property type="component" value="Unassembled WGS sequence"/>
</dbReference>
<gene>
    <name evidence="4" type="ORF">IT779_10870</name>
</gene>
<feature type="transmembrane region" description="Helical" evidence="3">
    <location>
        <begin position="146"/>
        <end position="171"/>
    </location>
</feature>
<dbReference type="InterPro" id="IPR037595">
    <property type="entry name" value="RGP_fam"/>
</dbReference>
<evidence type="ECO:0000313" key="4">
    <source>
        <dbReference type="EMBL" id="MBH0776786.1"/>
    </source>
</evidence>
<protein>
    <recommendedName>
        <fullName evidence="6">ESX-1 secretion-associated protein EspA/EspE-like domain-containing protein</fullName>
    </recommendedName>
</protein>
<comment type="subcellular location">
    <subcellularLocation>
        <location evidence="1">Golgi apparatus</location>
    </subcellularLocation>
</comment>
<dbReference type="RefSeq" id="WP_196149097.1">
    <property type="nucleotide sequence ID" value="NZ_JADMLG010000003.1"/>
</dbReference>
<reference evidence="4" key="1">
    <citation type="submission" date="2020-11" db="EMBL/GenBank/DDBJ databases">
        <title>Nocardia NEAU-351.nov., a novel actinomycete isolated from the cow dung.</title>
        <authorList>
            <person name="Zhang X."/>
        </authorList>
    </citation>
    <scope>NUCLEOTIDE SEQUENCE</scope>
    <source>
        <strain evidence="4">NEAU-351</strain>
    </source>
</reference>
<dbReference type="AlphaFoldDB" id="A0A931I9F9"/>
<dbReference type="Pfam" id="PF03214">
    <property type="entry name" value="RGP"/>
    <property type="match status" value="1"/>
</dbReference>
<evidence type="ECO:0008006" key="6">
    <source>
        <dbReference type="Google" id="ProtNLM"/>
    </source>
</evidence>